<feature type="region of interest" description="Disordered" evidence="1">
    <location>
        <begin position="181"/>
        <end position="205"/>
    </location>
</feature>
<dbReference type="Pfam" id="PF02577">
    <property type="entry name" value="BFN_dom"/>
    <property type="match status" value="1"/>
</dbReference>
<dbReference type="Proteomes" id="UP001225598">
    <property type="component" value="Chromosome"/>
</dbReference>
<sequence length="205" mass="22390">MTTVPLAYYGVHTLGPENFLCALLRWEERGRIIPVWLPPVEGSRLAVADAEWDPDRPDSHDLLTEIIERSTSGVKSIEISSYYNGTFVATVELEDGEEYDARLSDALILASKLNLLVDADEAVLNQASMWISESDAHEFFGLDLPETNNEEETSASGDAKADADFASLMRSMGVDASDIAIDLQGTDDTDVTDGSNGVEDDKDEI</sequence>
<dbReference type="PROSITE" id="PS51658">
    <property type="entry name" value="BFN"/>
    <property type="match status" value="1"/>
</dbReference>
<dbReference type="RefSeq" id="WP_284826588.1">
    <property type="nucleotide sequence ID" value="NZ_CP126969.1"/>
</dbReference>
<evidence type="ECO:0000313" key="4">
    <source>
        <dbReference type="Proteomes" id="UP001225598"/>
    </source>
</evidence>
<reference evidence="3 4" key="1">
    <citation type="submission" date="2023-05" db="EMBL/GenBank/DDBJ databases">
        <title>Corynebacterium suedekumii sp. nov. and Corynebacterium breve sp. nov. isolated from raw cow's milk.</title>
        <authorList>
            <person name="Baer M.K."/>
            <person name="Mehl L."/>
            <person name="Hellmuth R."/>
            <person name="Marke G."/>
            <person name="Lipski A."/>
        </authorList>
    </citation>
    <scope>NUCLEOTIDE SEQUENCE [LARGE SCALE GENOMIC DNA]</scope>
    <source>
        <strain evidence="3 4">R4</strain>
    </source>
</reference>
<accession>A0ABY8VKP7</accession>
<dbReference type="SUPFAM" id="SSF103256">
    <property type="entry name" value="Hypothetical protein TM0160"/>
    <property type="match status" value="1"/>
</dbReference>
<dbReference type="Gene3D" id="3.10.690.10">
    <property type="entry name" value="Bifunctional nuclease domain"/>
    <property type="match status" value="1"/>
</dbReference>
<dbReference type="EMBL" id="CP126969">
    <property type="protein sequence ID" value="WIM68808.1"/>
    <property type="molecule type" value="Genomic_DNA"/>
</dbReference>
<protein>
    <submittedName>
        <fullName evidence="3">Bifunctional nuclease family protein</fullName>
    </submittedName>
</protein>
<dbReference type="InterPro" id="IPR036104">
    <property type="entry name" value="BFN_sf"/>
</dbReference>
<name>A0ABY8VKP7_9CORY</name>
<evidence type="ECO:0000259" key="2">
    <source>
        <dbReference type="PROSITE" id="PS51658"/>
    </source>
</evidence>
<organism evidence="3 4">
    <name type="scientific">Corynebacterium breve</name>
    <dbReference type="NCBI Taxonomy" id="3049799"/>
    <lineage>
        <taxon>Bacteria</taxon>
        <taxon>Bacillati</taxon>
        <taxon>Actinomycetota</taxon>
        <taxon>Actinomycetes</taxon>
        <taxon>Mycobacteriales</taxon>
        <taxon>Corynebacteriaceae</taxon>
        <taxon>Corynebacterium</taxon>
    </lineage>
</organism>
<proteinExistence type="predicted"/>
<gene>
    <name evidence="3" type="ORF">QP027_05345</name>
</gene>
<keyword evidence="4" id="KW-1185">Reference proteome</keyword>
<feature type="domain" description="BFN" evidence="2">
    <location>
        <begin position="3"/>
        <end position="131"/>
    </location>
</feature>
<evidence type="ECO:0000313" key="3">
    <source>
        <dbReference type="EMBL" id="WIM68808.1"/>
    </source>
</evidence>
<evidence type="ECO:0000256" key="1">
    <source>
        <dbReference type="SAM" id="MobiDB-lite"/>
    </source>
</evidence>
<dbReference type="InterPro" id="IPR003729">
    <property type="entry name" value="Bi_nuclease_dom"/>
</dbReference>